<proteinExistence type="predicted"/>
<name>A0A0F8ZQY1_9ZZZZ</name>
<organism evidence="1">
    <name type="scientific">marine sediment metagenome</name>
    <dbReference type="NCBI Taxonomy" id="412755"/>
    <lineage>
        <taxon>unclassified sequences</taxon>
        <taxon>metagenomes</taxon>
        <taxon>ecological metagenomes</taxon>
    </lineage>
</organism>
<gene>
    <name evidence="1" type="ORF">LCGC14_3005460</name>
</gene>
<protein>
    <submittedName>
        <fullName evidence="1">Uncharacterized protein</fullName>
    </submittedName>
</protein>
<dbReference type="EMBL" id="LAZR01062046">
    <property type="protein sequence ID" value="KKK62326.1"/>
    <property type="molecule type" value="Genomic_DNA"/>
</dbReference>
<dbReference type="AlphaFoldDB" id="A0A0F8ZQY1"/>
<comment type="caution">
    <text evidence="1">The sequence shown here is derived from an EMBL/GenBank/DDBJ whole genome shotgun (WGS) entry which is preliminary data.</text>
</comment>
<sequence length="81" mass="8840">MDLIDKIIGEWAHTVTVILPNGMEIVEELQPNGEECCLCVEDAVTLELPGVGPQGGLAILNKFCLQHLKLVIDTAKEVSKR</sequence>
<evidence type="ECO:0000313" key="1">
    <source>
        <dbReference type="EMBL" id="KKK62326.1"/>
    </source>
</evidence>
<accession>A0A0F8ZQY1</accession>
<reference evidence="1" key="1">
    <citation type="journal article" date="2015" name="Nature">
        <title>Complex archaea that bridge the gap between prokaryotes and eukaryotes.</title>
        <authorList>
            <person name="Spang A."/>
            <person name="Saw J.H."/>
            <person name="Jorgensen S.L."/>
            <person name="Zaremba-Niedzwiedzka K."/>
            <person name="Martijn J."/>
            <person name="Lind A.E."/>
            <person name="van Eijk R."/>
            <person name="Schleper C."/>
            <person name="Guy L."/>
            <person name="Ettema T.J."/>
        </authorList>
    </citation>
    <scope>NUCLEOTIDE SEQUENCE</scope>
</reference>